<dbReference type="PROSITE" id="PS50206">
    <property type="entry name" value="RHODANESE_3"/>
    <property type="match status" value="1"/>
</dbReference>
<dbReference type="STRING" id="763665.A0A2G5B536"/>
<dbReference type="GO" id="GO:0005739">
    <property type="term" value="C:mitochondrion"/>
    <property type="evidence" value="ECO:0007669"/>
    <property type="project" value="TreeGrafter"/>
</dbReference>
<keyword evidence="3" id="KW-1185">Reference proteome</keyword>
<dbReference type="PANTHER" id="PTHR44086:SF10">
    <property type="entry name" value="THIOSULFATE SULFURTRANSFERASE_RHODANESE-LIKE DOMAIN-CONTAINING PROTEIN 3"/>
    <property type="match status" value="1"/>
</dbReference>
<dbReference type="OrthoDB" id="566238at2759"/>
<dbReference type="InterPro" id="IPR001763">
    <property type="entry name" value="Rhodanese-like_dom"/>
</dbReference>
<name>A0A2G5B536_COERN</name>
<evidence type="ECO:0000313" key="3">
    <source>
        <dbReference type="Proteomes" id="UP000242474"/>
    </source>
</evidence>
<dbReference type="AlphaFoldDB" id="A0A2G5B536"/>
<dbReference type="Gene3D" id="3.40.250.10">
    <property type="entry name" value="Rhodanese-like domain"/>
    <property type="match status" value="1"/>
</dbReference>
<dbReference type="SUPFAM" id="SSF52821">
    <property type="entry name" value="Rhodanese/Cell cycle control phosphatase"/>
    <property type="match status" value="1"/>
</dbReference>
<dbReference type="SMART" id="SM00450">
    <property type="entry name" value="RHOD"/>
    <property type="match status" value="1"/>
</dbReference>
<sequence length="156" mass="16975">MNSALVSIVIAFVVVRLLSSIIFPTMSKNAKQLSLDDILVISKSGKLNKSPITIVDVRSPEEFSSGHIKNAHNVPVQELQGALKLSSDDFKKKYHFKLPPANGETGLAVYCMSGKRAGLATNHLAEAKYLKNLYAYLPGWSEFSHKATAADIATTK</sequence>
<organism evidence="2 3">
    <name type="scientific">Coemansia reversa (strain ATCC 12441 / NRRL 1564)</name>
    <dbReference type="NCBI Taxonomy" id="763665"/>
    <lineage>
        <taxon>Eukaryota</taxon>
        <taxon>Fungi</taxon>
        <taxon>Fungi incertae sedis</taxon>
        <taxon>Zoopagomycota</taxon>
        <taxon>Kickxellomycotina</taxon>
        <taxon>Kickxellomycetes</taxon>
        <taxon>Kickxellales</taxon>
        <taxon>Kickxellaceae</taxon>
        <taxon>Coemansia</taxon>
    </lineage>
</organism>
<evidence type="ECO:0000313" key="2">
    <source>
        <dbReference type="EMBL" id="PIA14111.1"/>
    </source>
</evidence>
<dbReference type="Proteomes" id="UP000242474">
    <property type="component" value="Unassembled WGS sequence"/>
</dbReference>
<protein>
    <submittedName>
        <fullName evidence="2">Rhodanese-like protein</fullName>
    </submittedName>
</protein>
<gene>
    <name evidence="2" type="ORF">COEREDRAFT_17044</name>
</gene>
<proteinExistence type="predicted"/>
<dbReference type="Pfam" id="PF00581">
    <property type="entry name" value="Rhodanese"/>
    <property type="match status" value="1"/>
</dbReference>
<accession>A0A2G5B536</accession>
<dbReference type="PANTHER" id="PTHR44086">
    <property type="entry name" value="THIOSULFATE SULFURTRANSFERASE RDL2, MITOCHONDRIAL-RELATED"/>
    <property type="match status" value="1"/>
</dbReference>
<feature type="domain" description="Rhodanese" evidence="1">
    <location>
        <begin position="48"/>
        <end position="152"/>
    </location>
</feature>
<dbReference type="EMBL" id="KZ303521">
    <property type="protein sequence ID" value="PIA14111.1"/>
    <property type="molecule type" value="Genomic_DNA"/>
</dbReference>
<evidence type="ECO:0000259" key="1">
    <source>
        <dbReference type="PROSITE" id="PS50206"/>
    </source>
</evidence>
<reference evidence="2 3" key="1">
    <citation type="journal article" date="2015" name="Genome Biol. Evol.">
        <title>Phylogenomic analyses indicate that early fungi evolved digesting cell walls of algal ancestors of land plants.</title>
        <authorList>
            <person name="Chang Y."/>
            <person name="Wang S."/>
            <person name="Sekimoto S."/>
            <person name="Aerts A.L."/>
            <person name="Choi C."/>
            <person name="Clum A."/>
            <person name="LaButti K.M."/>
            <person name="Lindquist E.A."/>
            <person name="Yee Ngan C."/>
            <person name="Ohm R.A."/>
            <person name="Salamov A.A."/>
            <person name="Grigoriev I.V."/>
            <person name="Spatafora J.W."/>
            <person name="Berbee M.L."/>
        </authorList>
    </citation>
    <scope>NUCLEOTIDE SEQUENCE [LARGE SCALE GENOMIC DNA]</scope>
    <source>
        <strain evidence="2 3">NRRL 1564</strain>
    </source>
</reference>
<dbReference type="GO" id="GO:0004792">
    <property type="term" value="F:thiosulfate-cyanide sulfurtransferase activity"/>
    <property type="evidence" value="ECO:0007669"/>
    <property type="project" value="TreeGrafter"/>
</dbReference>
<dbReference type="InterPro" id="IPR036873">
    <property type="entry name" value="Rhodanese-like_dom_sf"/>
</dbReference>